<name>C0PCH6_MAIZE</name>
<dbReference type="AlphaFoldDB" id="C0PCH6"/>
<reference evidence="3" key="2">
    <citation type="submission" date="2012-06" db="EMBL/GenBank/DDBJ databases">
        <authorList>
            <person name="Yu Y."/>
            <person name="Currie J."/>
            <person name="Lomeli R."/>
            <person name="Angelova A."/>
            <person name="Collura K."/>
            <person name="Wissotski M."/>
            <person name="Campos D."/>
            <person name="Kudrna D."/>
            <person name="Golser W."/>
            <person name="Ashely E."/>
            <person name="Descour A."/>
            <person name="Fernandes J."/>
            <person name="Soderlund C."/>
            <person name="Walbot V."/>
        </authorList>
    </citation>
    <scope>NUCLEOTIDE SEQUENCE</scope>
    <source>
        <strain evidence="3">B73</strain>
    </source>
</reference>
<reference evidence="3" key="1">
    <citation type="journal article" date="2009" name="PLoS Genet.">
        <title>Sequencing, mapping, and analysis of 27,455 maize full-length cDNAs.</title>
        <authorList>
            <person name="Soderlund C."/>
            <person name="Descour A."/>
            <person name="Kudrna D."/>
            <person name="Bomhoff M."/>
            <person name="Boyd L."/>
            <person name="Currie J."/>
            <person name="Angelova A."/>
            <person name="Collura K."/>
            <person name="Wissotski M."/>
            <person name="Ashley E."/>
            <person name="Morrow D."/>
            <person name="Fernandes J."/>
            <person name="Walbot V."/>
            <person name="Yu Y."/>
        </authorList>
    </citation>
    <scope>NUCLEOTIDE SEQUENCE</scope>
    <source>
        <strain evidence="3">B73</strain>
    </source>
</reference>
<feature type="compositionally biased region" description="Basic residues" evidence="1">
    <location>
        <begin position="50"/>
        <end position="59"/>
    </location>
</feature>
<keyword evidence="2" id="KW-0732">Signal</keyword>
<evidence type="ECO:0000313" key="3">
    <source>
        <dbReference type="EMBL" id="ACN31871.1"/>
    </source>
</evidence>
<feature type="chain" id="PRO_5002901667" description="Secreted protein" evidence="2">
    <location>
        <begin position="27"/>
        <end position="59"/>
    </location>
</feature>
<feature type="signal peptide" evidence="2">
    <location>
        <begin position="1"/>
        <end position="26"/>
    </location>
</feature>
<proteinExistence type="evidence at transcript level"/>
<evidence type="ECO:0008006" key="4">
    <source>
        <dbReference type="Google" id="ProtNLM"/>
    </source>
</evidence>
<sequence>MCHGIHHPISAACLAVRAFFFWLGTGGEVQCKPTSPGPGRPFVSRTPTKLPKKKKKEQV</sequence>
<accession>C0PCH6</accession>
<feature type="region of interest" description="Disordered" evidence="1">
    <location>
        <begin position="32"/>
        <end position="59"/>
    </location>
</feature>
<organism evidence="3">
    <name type="scientific">Zea mays</name>
    <name type="common">Maize</name>
    <dbReference type="NCBI Taxonomy" id="4577"/>
    <lineage>
        <taxon>Eukaryota</taxon>
        <taxon>Viridiplantae</taxon>
        <taxon>Streptophyta</taxon>
        <taxon>Embryophyta</taxon>
        <taxon>Tracheophyta</taxon>
        <taxon>Spermatophyta</taxon>
        <taxon>Magnoliopsida</taxon>
        <taxon>Liliopsida</taxon>
        <taxon>Poales</taxon>
        <taxon>Poaceae</taxon>
        <taxon>PACMAD clade</taxon>
        <taxon>Panicoideae</taxon>
        <taxon>Andropogonodae</taxon>
        <taxon>Andropogoneae</taxon>
        <taxon>Tripsacinae</taxon>
        <taxon>Zea</taxon>
    </lineage>
</organism>
<evidence type="ECO:0000256" key="1">
    <source>
        <dbReference type="SAM" id="MobiDB-lite"/>
    </source>
</evidence>
<evidence type="ECO:0000256" key="2">
    <source>
        <dbReference type="SAM" id="SignalP"/>
    </source>
</evidence>
<protein>
    <recommendedName>
        <fullName evidence="4">Secreted protein</fullName>
    </recommendedName>
</protein>
<dbReference type="EMBL" id="BT065995">
    <property type="protein sequence ID" value="ACN31871.1"/>
    <property type="molecule type" value="mRNA"/>
</dbReference>